<keyword evidence="1 6" id="KW-0489">Methyltransferase</keyword>
<dbReference type="PANTHER" id="PTHR43464:SF19">
    <property type="entry name" value="UBIQUINONE BIOSYNTHESIS O-METHYLTRANSFERASE, MITOCHONDRIAL"/>
    <property type="match status" value="1"/>
</dbReference>
<dbReference type="SUPFAM" id="SSF53335">
    <property type="entry name" value="S-adenosyl-L-methionine-dependent methyltransferases"/>
    <property type="match status" value="1"/>
</dbReference>
<dbReference type="InterPro" id="IPR010940">
    <property type="entry name" value="Mg_prot_MeTrfase_C"/>
</dbReference>
<evidence type="ECO:0000313" key="7">
    <source>
        <dbReference type="Proteomes" id="UP000631034"/>
    </source>
</evidence>
<gene>
    <name evidence="6" type="ORF">IHV25_00095</name>
</gene>
<dbReference type="EMBL" id="JACZHT010000001">
    <property type="protein sequence ID" value="MBE1236060.1"/>
    <property type="molecule type" value="Genomic_DNA"/>
</dbReference>
<sequence length="233" mass="26069">MHDPAYEQRRGEVEHYFDRQAAHKWAQMTSNSPLNRIRQTVREGRDRMRSTLLSWLPADLAGQSLFDAGCGPAMLSIEAARRGADVVGVDLSRTLIDVGVERATGEVLKGSLELKVGDAFAPVYGDFDHIVAMDCLIHYDLNDTVRVLANWAPHVRGSIVFTYAPRTPLLATMHVIGKLFPKSDRSPRIIPLAEERFHEAIRNEPGLKGWKIGRTARVVKGFYISQALELLPK</sequence>
<dbReference type="CDD" id="cd02440">
    <property type="entry name" value="AdoMet_MTases"/>
    <property type="match status" value="1"/>
</dbReference>
<dbReference type="GO" id="GO:0046406">
    <property type="term" value="F:magnesium protoporphyrin IX methyltransferase activity"/>
    <property type="evidence" value="ECO:0007669"/>
    <property type="project" value="UniProtKB-UniRule"/>
</dbReference>
<evidence type="ECO:0000259" key="5">
    <source>
        <dbReference type="Pfam" id="PF07109"/>
    </source>
</evidence>
<dbReference type="PROSITE" id="PS51556">
    <property type="entry name" value="SAM_MT_MG_PIX"/>
    <property type="match status" value="1"/>
</dbReference>
<comment type="caution">
    <text evidence="6">The sequence shown here is derived from an EMBL/GenBank/DDBJ whole genome shotgun (WGS) entry which is preliminary data.</text>
</comment>
<reference evidence="6" key="1">
    <citation type="submission" date="2020-10" db="EMBL/GenBank/DDBJ databases">
        <title>Genome sequence of the unusual species of purple photosynthetic bacteria, Phaeovibrio sulfidiphilus DSM 23193, type strain.</title>
        <authorList>
            <person name="Kyndt J.A."/>
            <person name="Meyer T.E."/>
        </authorList>
    </citation>
    <scope>NUCLEOTIDE SEQUENCE</scope>
    <source>
        <strain evidence="6">DSM 23193</strain>
    </source>
</reference>
<dbReference type="NCBIfam" id="TIGR02021">
    <property type="entry name" value="BchM-ChlM"/>
    <property type="match status" value="1"/>
</dbReference>
<evidence type="ECO:0000313" key="6">
    <source>
        <dbReference type="EMBL" id="MBE1236060.1"/>
    </source>
</evidence>
<dbReference type="GO" id="GO:0015995">
    <property type="term" value="P:chlorophyll biosynthetic process"/>
    <property type="evidence" value="ECO:0007669"/>
    <property type="project" value="UniProtKB-UniRule"/>
</dbReference>
<accession>A0A8J7CPT6</accession>
<evidence type="ECO:0000256" key="1">
    <source>
        <dbReference type="ARBA" id="ARBA00022603"/>
    </source>
</evidence>
<name>A0A8J7CPT6_9PROT</name>
<dbReference type="InterPro" id="IPR029063">
    <property type="entry name" value="SAM-dependent_MTases_sf"/>
</dbReference>
<evidence type="ECO:0000256" key="4">
    <source>
        <dbReference type="NCBIfam" id="TIGR02021"/>
    </source>
</evidence>
<dbReference type="EC" id="2.1.1.11" evidence="4"/>
<dbReference type="GO" id="GO:0032259">
    <property type="term" value="P:methylation"/>
    <property type="evidence" value="ECO:0007669"/>
    <property type="project" value="UniProtKB-KW"/>
</dbReference>
<evidence type="ECO:0000256" key="3">
    <source>
        <dbReference type="ARBA" id="ARBA00022691"/>
    </source>
</evidence>
<organism evidence="6 7">
    <name type="scientific">Phaeovibrio sulfidiphilus</name>
    <dbReference type="NCBI Taxonomy" id="1220600"/>
    <lineage>
        <taxon>Bacteria</taxon>
        <taxon>Pseudomonadati</taxon>
        <taxon>Pseudomonadota</taxon>
        <taxon>Alphaproteobacteria</taxon>
        <taxon>Rhodospirillales</taxon>
        <taxon>Rhodospirillaceae</taxon>
        <taxon>Phaeovibrio</taxon>
    </lineage>
</organism>
<keyword evidence="2 6" id="KW-0808">Transferase</keyword>
<keyword evidence="3" id="KW-0949">S-adenosyl-L-methionine</keyword>
<dbReference type="Pfam" id="PF07109">
    <property type="entry name" value="Mg-por_mtran_C"/>
    <property type="match status" value="1"/>
</dbReference>
<dbReference type="AlphaFoldDB" id="A0A8J7CPT6"/>
<keyword evidence="7" id="KW-1185">Reference proteome</keyword>
<dbReference type="Gene3D" id="3.40.50.150">
    <property type="entry name" value="Vaccinia Virus protein VP39"/>
    <property type="match status" value="1"/>
</dbReference>
<dbReference type="PANTHER" id="PTHR43464">
    <property type="entry name" value="METHYLTRANSFERASE"/>
    <property type="match status" value="1"/>
</dbReference>
<dbReference type="InterPro" id="IPR010251">
    <property type="entry name" value="Mg_prot_MeTrfase"/>
</dbReference>
<dbReference type="RefSeq" id="WP_192532948.1">
    <property type="nucleotide sequence ID" value="NZ_JACZHT010000001.1"/>
</dbReference>
<proteinExistence type="predicted"/>
<feature type="domain" description="Magnesium-protoporphyrin IX methyltransferase C-terminal" evidence="5">
    <location>
        <begin position="132"/>
        <end position="230"/>
    </location>
</feature>
<evidence type="ECO:0000256" key="2">
    <source>
        <dbReference type="ARBA" id="ARBA00022679"/>
    </source>
</evidence>
<dbReference type="Proteomes" id="UP000631034">
    <property type="component" value="Unassembled WGS sequence"/>
</dbReference>
<protein>
    <recommendedName>
        <fullName evidence="4">Magnesium protoporphyrin IX methyltransferase</fullName>
        <ecNumber evidence="4">2.1.1.11</ecNumber>
    </recommendedName>
</protein>